<sequence length="62" mass="6950">MFKLSDFFILLAVIVSFAVSGFLWYSGNQSQGIFTAIWVPAILCFGIYFKLAALVARSEDHE</sequence>
<dbReference type="EMBL" id="JBGUAW010000004">
    <property type="protein sequence ID" value="MFA9460630.1"/>
    <property type="molecule type" value="Genomic_DNA"/>
</dbReference>
<feature type="transmembrane region" description="Helical" evidence="1">
    <location>
        <begin position="33"/>
        <end position="56"/>
    </location>
</feature>
<organism evidence="2 3">
    <name type="scientific">Thiohalorhabdus methylotrophus</name>
    <dbReference type="NCBI Taxonomy" id="3242694"/>
    <lineage>
        <taxon>Bacteria</taxon>
        <taxon>Pseudomonadati</taxon>
        <taxon>Pseudomonadota</taxon>
        <taxon>Gammaproteobacteria</taxon>
        <taxon>Thiohalorhabdales</taxon>
        <taxon>Thiohalorhabdaceae</taxon>
        <taxon>Thiohalorhabdus</taxon>
    </lineage>
</organism>
<evidence type="ECO:0000256" key="1">
    <source>
        <dbReference type="SAM" id="Phobius"/>
    </source>
</evidence>
<accession>A0ABV4TTH9</accession>
<dbReference type="RefSeq" id="WP_373655411.1">
    <property type="nucleotide sequence ID" value="NZ_JBGUAW010000004.1"/>
</dbReference>
<feature type="transmembrane region" description="Helical" evidence="1">
    <location>
        <begin position="7"/>
        <end position="27"/>
    </location>
</feature>
<protein>
    <submittedName>
        <fullName evidence="2">Uncharacterized protein</fullName>
    </submittedName>
</protein>
<gene>
    <name evidence="2" type="ORF">ACERLL_07300</name>
</gene>
<reference evidence="2 3" key="1">
    <citation type="submission" date="2024-08" db="EMBL/GenBank/DDBJ databases">
        <title>Whole-genome sequencing of halo(alkali)philic microorganisms from hypersaline lakes.</title>
        <authorList>
            <person name="Sorokin D.Y."/>
            <person name="Merkel A.Y."/>
            <person name="Messina E."/>
            <person name="Yakimov M."/>
        </authorList>
    </citation>
    <scope>NUCLEOTIDE SEQUENCE [LARGE SCALE GENOMIC DNA]</scope>
    <source>
        <strain evidence="2 3">Cl-TMA</strain>
    </source>
</reference>
<keyword evidence="1" id="KW-0812">Transmembrane</keyword>
<proteinExistence type="predicted"/>
<evidence type="ECO:0000313" key="2">
    <source>
        <dbReference type="EMBL" id="MFA9460630.1"/>
    </source>
</evidence>
<keyword evidence="1" id="KW-0472">Membrane</keyword>
<evidence type="ECO:0000313" key="3">
    <source>
        <dbReference type="Proteomes" id="UP001575181"/>
    </source>
</evidence>
<keyword evidence="1" id="KW-1133">Transmembrane helix</keyword>
<keyword evidence="3" id="KW-1185">Reference proteome</keyword>
<name>A0ABV4TTH9_9GAMM</name>
<dbReference type="Proteomes" id="UP001575181">
    <property type="component" value="Unassembled WGS sequence"/>
</dbReference>
<comment type="caution">
    <text evidence="2">The sequence shown here is derived from an EMBL/GenBank/DDBJ whole genome shotgun (WGS) entry which is preliminary data.</text>
</comment>